<evidence type="ECO:0000259" key="3">
    <source>
        <dbReference type="Pfam" id="PF05193"/>
    </source>
</evidence>
<organism evidence="4 5">
    <name type="scientific">Halocaridina rubra</name>
    <name type="common">Hawaiian red shrimp</name>
    <dbReference type="NCBI Taxonomy" id="373956"/>
    <lineage>
        <taxon>Eukaryota</taxon>
        <taxon>Metazoa</taxon>
        <taxon>Ecdysozoa</taxon>
        <taxon>Arthropoda</taxon>
        <taxon>Crustacea</taxon>
        <taxon>Multicrustacea</taxon>
        <taxon>Malacostraca</taxon>
        <taxon>Eumalacostraca</taxon>
        <taxon>Eucarida</taxon>
        <taxon>Decapoda</taxon>
        <taxon>Pleocyemata</taxon>
        <taxon>Caridea</taxon>
        <taxon>Atyoidea</taxon>
        <taxon>Atyidae</taxon>
        <taxon>Halocaridina</taxon>
    </lineage>
</organism>
<comment type="caution">
    <text evidence="4">The sequence shown here is derived from an EMBL/GenBank/DDBJ whole genome shotgun (WGS) entry which is preliminary data.</text>
</comment>
<dbReference type="PANTHER" id="PTHR11851:SF49">
    <property type="entry name" value="MITOCHONDRIAL-PROCESSING PEPTIDASE SUBUNIT ALPHA"/>
    <property type="match status" value="1"/>
</dbReference>
<dbReference type="Gene3D" id="3.30.830.10">
    <property type="entry name" value="Metalloenzyme, LuxS/M16 peptidase-like"/>
    <property type="match status" value="1"/>
</dbReference>
<evidence type="ECO:0000313" key="5">
    <source>
        <dbReference type="Proteomes" id="UP001381693"/>
    </source>
</evidence>
<dbReference type="Pfam" id="PF05193">
    <property type="entry name" value="Peptidase_M16_C"/>
    <property type="match status" value="1"/>
</dbReference>
<dbReference type="InterPro" id="IPR011249">
    <property type="entry name" value="Metalloenz_LuxS/M16"/>
</dbReference>
<proteinExistence type="inferred from homology"/>
<evidence type="ECO:0000256" key="1">
    <source>
        <dbReference type="ARBA" id="ARBA00002123"/>
    </source>
</evidence>
<name>A0AAN9A428_HALRR</name>
<dbReference type="GO" id="GO:0005739">
    <property type="term" value="C:mitochondrion"/>
    <property type="evidence" value="ECO:0007669"/>
    <property type="project" value="TreeGrafter"/>
</dbReference>
<comment type="similarity">
    <text evidence="2">Belongs to the peptidase M16 family.</text>
</comment>
<sequence length="264" mass="29236">YFVDRPPIWEKMPTLANNRNIEVDQSVSQYTGGIIREEADLSDVSLGPNPLPELAHLVIGLESVGLQHSDFVTCCVLNKMMGGGGSFSAGGPGKGMYTRLYTNVLNRYHWMHSATAYNHAYSDSGLFCIHASAHPSHLGELTQVLTRELTAMAGQVGKEELERAKVQLQSMLLMNLERRPVVFEDIALQVLATGKRLQPDYYMELIKNVTADDIVRASGQMLRSKPSIAALGTLDRLPSLSDMEGALLDKNGQLPSKRRFMLFR</sequence>
<dbReference type="InterPro" id="IPR007863">
    <property type="entry name" value="Peptidase_M16_C"/>
</dbReference>
<dbReference type="GO" id="GO:0006627">
    <property type="term" value="P:protein processing involved in protein targeting to mitochondrion"/>
    <property type="evidence" value="ECO:0007669"/>
    <property type="project" value="TreeGrafter"/>
</dbReference>
<evidence type="ECO:0000313" key="4">
    <source>
        <dbReference type="EMBL" id="KAK7073434.1"/>
    </source>
</evidence>
<gene>
    <name evidence="4" type="ORF">SK128_012820</name>
</gene>
<reference evidence="4 5" key="1">
    <citation type="submission" date="2023-11" db="EMBL/GenBank/DDBJ databases">
        <title>Halocaridina rubra genome assembly.</title>
        <authorList>
            <person name="Smith C."/>
        </authorList>
    </citation>
    <scope>NUCLEOTIDE SEQUENCE [LARGE SCALE GENOMIC DNA]</scope>
    <source>
        <strain evidence="4">EP-1</strain>
        <tissue evidence="4">Whole</tissue>
    </source>
</reference>
<protein>
    <recommendedName>
        <fullName evidence="3">Peptidase M16 C-terminal domain-containing protein</fullName>
    </recommendedName>
</protein>
<dbReference type="PANTHER" id="PTHR11851">
    <property type="entry name" value="METALLOPROTEASE"/>
    <property type="match status" value="1"/>
</dbReference>
<feature type="domain" description="Peptidase M16 C-terminal" evidence="3">
    <location>
        <begin position="29"/>
        <end position="168"/>
    </location>
</feature>
<accession>A0AAN9A428</accession>
<evidence type="ECO:0000256" key="2">
    <source>
        <dbReference type="ARBA" id="ARBA00007261"/>
    </source>
</evidence>
<dbReference type="Proteomes" id="UP001381693">
    <property type="component" value="Unassembled WGS sequence"/>
</dbReference>
<dbReference type="EMBL" id="JAXCGZ010012952">
    <property type="protein sequence ID" value="KAK7073434.1"/>
    <property type="molecule type" value="Genomic_DNA"/>
</dbReference>
<dbReference type="InterPro" id="IPR050361">
    <property type="entry name" value="MPP/UQCRC_Complex"/>
</dbReference>
<comment type="function">
    <text evidence="1">Substrate recognition and binding subunit of the essential mitochondrial processing protease (MPP), which cleaves the mitochondrial sequence off newly imported precursors proteins.</text>
</comment>
<dbReference type="AlphaFoldDB" id="A0AAN9A428"/>
<dbReference type="GO" id="GO:0046872">
    <property type="term" value="F:metal ion binding"/>
    <property type="evidence" value="ECO:0007669"/>
    <property type="project" value="InterPro"/>
</dbReference>
<feature type="non-terminal residue" evidence="4">
    <location>
        <position position="1"/>
    </location>
</feature>
<keyword evidence="5" id="KW-1185">Reference proteome</keyword>
<dbReference type="SUPFAM" id="SSF63411">
    <property type="entry name" value="LuxS/MPP-like metallohydrolase"/>
    <property type="match status" value="1"/>
</dbReference>